<dbReference type="AlphaFoldDB" id="A0A1G7GSA5"/>
<gene>
    <name evidence="1" type="ORF">SAMN05216464_110265</name>
</gene>
<accession>A0A1G7GSA5</accession>
<name>A0A1G7GSA5_9SPHI</name>
<dbReference type="RefSeq" id="WP_091152248.1">
    <property type="nucleotide sequence ID" value="NZ_FNAI01000010.1"/>
</dbReference>
<dbReference type="Proteomes" id="UP000199072">
    <property type="component" value="Unassembled WGS sequence"/>
</dbReference>
<keyword evidence="2" id="KW-1185">Reference proteome</keyword>
<evidence type="ECO:0000313" key="1">
    <source>
        <dbReference type="EMBL" id="SDE90839.1"/>
    </source>
</evidence>
<sequence>MAILTIQIPDSEVITLSTIVERVSGSVIKVNADEELYTNDCLQKQDDLFIKNTITSTSPVNYLWND</sequence>
<protein>
    <submittedName>
        <fullName evidence="1">Uncharacterized protein</fullName>
    </submittedName>
</protein>
<evidence type="ECO:0000313" key="2">
    <source>
        <dbReference type="Proteomes" id="UP000199072"/>
    </source>
</evidence>
<reference evidence="1 2" key="1">
    <citation type="submission" date="2016-10" db="EMBL/GenBank/DDBJ databases">
        <authorList>
            <person name="de Groot N.N."/>
        </authorList>
    </citation>
    <scope>NUCLEOTIDE SEQUENCE [LARGE SCALE GENOMIC DNA]</scope>
    <source>
        <strain evidence="1 2">47C3B</strain>
    </source>
</reference>
<proteinExistence type="predicted"/>
<dbReference type="OrthoDB" id="798535at2"/>
<organism evidence="1 2">
    <name type="scientific">Mucilaginibacter pineti</name>
    <dbReference type="NCBI Taxonomy" id="1391627"/>
    <lineage>
        <taxon>Bacteria</taxon>
        <taxon>Pseudomonadati</taxon>
        <taxon>Bacteroidota</taxon>
        <taxon>Sphingobacteriia</taxon>
        <taxon>Sphingobacteriales</taxon>
        <taxon>Sphingobacteriaceae</taxon>
        <taxon>Mucilaginibacter</taxon>
    </lineage>
</organism>
<dbReference type="EMBL" id="FNAI01000010">
    <property type="protein sequence ID" value="SDE90839.1"/>
    <property type="molecule type" value="Genomic_DNA"/>
</dbReference>